<evidence type="ECO:0000256" key="2">
    <source>
        <dbReference type="ARBA" id="ARBA00004236"/>
    </source>
</evidence>
<evidence type="ECO:0000256" key="3">
    <source>
        <dbReference type="ARBA" id="ARBA00012438"/>
    </source>
</evidence>
<keyword evidence="8" id="KW-0418">Kinase</keyword>
<keyword evidence="4" id="KW-1003">Cell membrane</keyword>
<dbReference type="InterPro" id="IPR003661">
    <property type="entry name" value="HisK_dim/P_dom"/>
</dbReference>
<dbReference type="Gene3D" id="3.30.565.10">
    <property type="entry name" value="Histidine kinase-like ATPase, C-terminal domain"/>
    <property type="match status" value="1"/>
</dbReference>
<dbReference type="CDD" id="cd18774">
    <property type="entry name" value="PDC2_HK_sensor"/>
    <property type="match status" value="1"/>
</dbReference>
<dbReference type="Pfam" id="PF02518">
    <property type="entry name" value="HATPase_c"/>
    <property type="match status" value="1"/>
</dbReference>
<dbReference type="FunFam" id="3.30.565.10:FF:000023">
    <property type="entry name" value="PAS domain-containing sensor histidine kinase"/>
    <property type="match status" value="1"/>
</dbReference>
<feature type="region of interest" description="Disordered" evidence="14">
    <location>
        <begin position="211"/>
        <end position="234"/>
    </location>
</feature>
<evidence type="ECO:0000256" key="13">
    <source>
        <dbReference type="SAM" id="Coils"/>
    </source>
</evidence>
<evidence type="ECO:0000256" key="10">
    <source>
        <dbReference type="ARBA" id="ARBA00023012"/>
    </source>
</evidence>
<evidence type="ECO:0000256" key="7">
    <source>
        <dbReference type="ARBA" id="ARBA00022741"/>
    </source>
</evidence>
<dbReference type="GO" id="GO:0000155">
    <property type="term" value="F:phosphorelay sensor kinase activity"/>
    <property type="evidence" value="ECO:0007669"/>
    <property type="project" value="InterPro"/>
</dbReference>
<sequence>MKAQGAGRTLRFRLFLLAASGLLPLALVAVMVLAYLSREREHDTQQAALAMSRALATAVDAELEATTGILQSLAASGELVPQRLDEFHALAARIAQRQGWRTITLADAKGRVLQSSALDVHEAAPQAVEPESLQRVIVTGQPAVGPVAEGSFRRGPAFAVRVPVTVDGQLQYVLSAIVPVERINSVVERQHLPNTSVVAVFDQKLQRVARSRLNSSPRPSPSLESVLRQGHAEGVSTTTTLEGVRSRTGYVRLANSQWVIATGLSVEDAERGMLGVVGAFTAGLLASLGLAAFVAWHFARDVSEPIERLEAAASTLGHGEHVHVGTLGIAELERVGEALELASADRERAARERRAAEAEREMLLARVTEALRRAEDAGRSKDEFLAMLGHELRNPLAPMATALHLMARKGDPATRGEREVMERQVAHMKRLVDDLLDVSRITGKRLAMRVQPLRLANLVRHAAEALQPVLGLRRLDVDVAPDAEDLWVSGDEVRLAQVLNNLLGNAIKFTGTEGHIALRLRAQGDQAEITVLDDGTGMPPDVLEHIFDLFYQAPQESDRARGGLGLGLAIVRSLVEMHGGTVAATSSGAGRGSCFVVRLPTIAVPEASAQARGSAALPAGKGRILLVDDNHDAADTAAALLELSGYEVKVAYDPGVALTLLDSFRPDVAVLDIGLPGMSGYELAQRVRAHHNCSHCHMVALTGYGTSADVEKARSAGFAQHLVKPASPDALLNAVQLGLERQKA</sequence>
<evidence type="ECO:0000259" key="17">
    <source>
        <dbReference type="PROSITE" id="PS50110"/>
    </source>
</evidence>
<comment type="caution">
    <text evidence="18">The sequence shown here is derived from an EMBL/GenBank/DDBJ whole genome shotgun (WGS) entry which is preliminary data.</text>
</comment>
<evidence type="ECO:0000256" key="6">
    <source>
        <dbReference type="ARBA" id="ARBA00022679"/>
    </source>
</evidence>
<dbReference type="Pfam" id="PF00512">
    <property type="entry name" value="HisKA"/>
    <property type="match status" value="1"/>
</dbReference>
<reference evidence="18" key="2">
    <citation type="submission" date="2021-01" db="EMBL/GenBank/DDBJ databases">
        <authorList>
            <person name="Kang M."/>
        </authorList>
    </citation>
    <scope>NUCLEOTIDE SEQUENCE</scope>
    <source>
        <strain evidence="18">KACC 17527</strain>
    </source>
</reference>
<dbReference type="GO" id="GO:0005886">
    <property type="term" value="C:plasma membrane"/>
    <property type="evidence" value="ECO:0007669"/>
    <property type="project" value="UniProtKB-SubCell"/>
</dbReference>
<evidence type="ECO:0000256" key="12">
    <source>
        <dbReference type="PROSITE-ProRule" id="PRU00169"/>
    </source>
</evidence>
<dbReference type="Proteomes" id="UP000630528">
    <property type="component" value="Unassembled WGS sequence"/>
</dbReference>
<dbReference type="InterPro" id="IPR036890">
    <property type="entry name" value="HATPase_C_sf"/>
</dbReference>
<evidence type="ECO:0000256" key="11">
    <source>
        <dbReference type="ARBA" id="ARBA00023136"/>
    </source>
</evidence>
<feature type="coiled-coil region" evidence="13">
    <location>
        <begin position="332"/>
        <end position="373"/>
    </location>
</feature>
<comment type="catalytic activity">
    <reaction evidence="1">
        <text>ATP + protein L-histidine = ADP + protein N-phospho-L-histidine.</text>
        <dbReference type="EC" id="2.7.13.3"/>
    </reaction>
</comment>
<dbReference type="Pfam" id="PF00072">
    <property type="entry name" value="Response_reg"/>
    <property type="match status" value="1"/>
</dbReference>
<evidence type="ECO:0000256" key="15">
    <source>
        <dbReference type="SAM" id="Phobius"/>
    </source>
</evidence>
<dbReference type="PANTHER" id="PTHR43547:SF2">
    <property type="entry name" value="HYBRID SIGNAL TRANSDUCTION HISTIDINE KINASE C"/>
    <property type="match status" value="1"/>
</dbReference>
<dbReference type="EC" id="2.7.13.3" evidence="3"/>
<evidence type="ECO:0000313" key="19">
    <source>
        <dbReference type="Proteomes" id="UP000630528"/>
    </source>
</evidence>
<evidence type="ECO:0000259" key="16">
    <source>
        <dbReference type="PROSITE" id="PS50109"/>
    </source>
</evidence>
<dbReference type="PROSITE" id="PS50109">
    <property type="entry name" value="HIS_KIN"/>
    <property type="match status" value="1"/>
</dbReference>
<keyword evidence="15" id="KW-0812">Transmembrane</keyword>
<keyword evidence="15" id="KW-1133">Transmembrane helix</keyword>
<dbReference type="InterPro" id="IPR004358">
    <property type="entry name" value="Sig_transdc_His_kin-like_C"/>
</dbReference>
<dbReference type="SMART" id="SM00387">
    <property type="entry name" value="HATPase_c"/>
    <property type="match status" value="1"/>
</dbReference>
<dbReference type="Gene3D" id="3.30.450.20">
    <property type="entry name" value="PAS domain"/>
    <property type="match status" value="1"/>
</dbReference>
<evidence type="ECO:0000256" key="14">
    <source>
        <dbReference type="SAM" id="MobiDB-lite"/>
    </source>
</evidence>
<evidence type="ECO:0000256" key="8">
    <source>
        <dbReference type="ARBA" id="ARBA00022777"/>
    </source>
</evidence>
<feature type="domain" description="Histidine kinase" evidence="16">
    <location>
        <begin position="387"/>
        <end position="603"/>
    </location>
</feature>
<gene>
    <name evidence="18" type="ORF">JJB11_09520</name>
</gene>
<dbReference type="InterPro" id="IPR005467">
    <property type="entry name" value="His_kinase_dom"/>
</dbReference>
<dbReference type="SUPFAM" id="SSF52172">
    <property type="entry name" value="CheY-like"/>
    <property type="match status" value="1"/>
</dbReference>
<dbReference type="Gene3D" id="3.40.50.2300">
    <property type="match status" value="1"/>
</dbReference>
<feature type="domain" description="Response regulatory" evidence="17">
    <location>
        <begin position="623"/>
        <end position="739"/>
    </location>
</feature>
<comment type="subcellular location">
    <subcellularLocation>
        <location evidence="2">Cell membrane</location>
    </subcellularLocation>
</comment>
<dbReference type="Gene3D" id="1.10.287.130">
    <property type="match status" value="1"/>
</dbReference>
<name>A0A934TS35_9BURK</name>
<keyword evidence="5 12" id="KW-0597">Phosphoprotein</keyword>
<dbReference type="AlphaFoldDB" id="A0A934TS35"/>
<protein>
    <recommendedName>
        <fullName evidence="3">histidine kinase</fullName>
        <ecNumber evidence="3">2.7.13.3</ecNumber>
    </recommendedName>
</protein>
<dbReference type="SMART" id="SM00388">
    <property type="entry name" value="HisKA"/>
    <property type="match status" value="1"/>
</dbReference>
<dbReference type="GO" id="GO:0005524">
    <property type="term" value="F:ATP binding"/>
    <property type="evidence" value="ECO:0007669"/>
    <property type="project" value="UniProtKB-KW"/>
</dbReference>
<dbReference type="InterPro" id="IPR001789">
    <property type="entry name" value="Sig_transdc_resp-reg_receiver"/>
</dbReference>
<dbReference type="InterPro" id="IPR011006">
    <property type="entry name" value="CheY-like_superfamily"/>
</dbReference>
<accession>A0A934TS35</accession>
<keyword evidence="6" id="KW-0808">Transferase</keyword>
<evidence type="ECO:0000256" key="9">
    <source>
        <dbReference type="ARBA" id="ARBA00022840"/>
    </source>
</evidence>
<dbReference type="InterPro" id="IPR003594">
    <property type="entry name" value="HATPase_dom"/>
</dbReference>
<keyword evidence="9" id="KW-0067">ATP-binding</keyword>
<keyword evidence="10" id="KW-0902">Two-component regulatory system</keyword>
<dbReference type="RefSeq" id="WP_201169258.1">
    <property type="nucleotide sequence ID" value="NZ_JAEPWM010000003.1"/>
</dbReference>
<dbReference type="EMBL" id="JAEPWM010000003">
    <property type="protein sequence ID" value="MBK6006328.1"/>
    <property type="molecule type" value="Genomic_DNA"/>
</dbReference>
<proteinExistence type="predicted"/>
<feature type="compositionally biased region" description="Low complexity" evidence="14">
    <location>
        <begin position="211"/>
        <end position="228"/>
    </location>
</feature>
<keyword evidence="13" id="KW-0175">Coiled coil</keyword>
<dbReference type="PROSITE" id="PS50110">
    <property type="entry name" value="RESPONSE_REGULATORY"/>
    <property type="match status" value="1"/>
</dbReference>
<dbReference type="PANTHER" id="PTHR43547">
    <property type="entry name" value="TWO-COMPONENT HISTIDINE KINASE"/>
    <property type="match status" value="1"/>
</dbReference>
<reference evidence="18" key="1">
    <citation type="journal article" date="2012" name="J. Microbiol. Biotechnol.">
        <title>Ramlibacter ginsenosidimutans sp. nov., with ginsenoside-converting activity.</title>
        <authorList>
            <person name="Wang L."/>
            <person name="An D.S."/>
            <person name="Kim S.G."/>
            <person name="Jin F.X."/>
            <person name="Kim S.C."/>
            <person name="Lee S.T."/>
            <person name="Im W.T."/>
        </authorList>
    </citation>
    <scope>NUCLEOTIDE SEQUENCE</scope>
    <source>
        <strain evidence="18">KACC 17527</strain>
    </source>
</reference>
<keyword evidence="7" id="KW-0547">Nucleotide-binding</keyword>
<evidence type="ECO:0000256" key="1">
    <source>
        <dbReference type="ARBA" id="ARBA00000085"/>
    </source>
</evidence>
<dbReference type="SMART" id="SM00448">
    <property type="entry name" value="REC"/>
    <property type="match status" value="1"/>
</dbReference>
<feature type="transmembrane region" description="Helical" evidence="15">
    <location>
        <begin position="274"/>
        <end position="299"/>
    </location>
</feature>
<feature type="modified residue" description="4-aspartylphosphate" evidence="12">
    <location>
        <position position="672"/>
    </location>
</feature>
<dbReference type="PRINTS" id="PR00344">
    <property type="entry name" value="BCTRLSENSOR"/>
</dbReference>
<evidence type="ECO:0000313" key="18">
    <source>
        <dbReference type="EMBL" id="MBK6006328.1"/>
    </source>
</evidence>
<keyword evidence="11 15" id="KW-0472">Membrane</keyword>
<organism evidence="18 19">
    <name type="scientific">Ramlibacter ginsenosidimutans</name>
    <dbReference type="NCBI Taxonomy" id="502333"/>
    <lineage>
        <taxon>Bacteria</taxon>
        <taxon>Pseudomonadati</taxon>
        <taxon>Pseudomonadota</taxon>
        <taxon>Betaproteobacteria</taxon>
        <taxon>Burkholderiales</taxon>
        <taxon>Comamonadaceae</taxon>
        <taxon>Ramlibacter</taxon>
    </lineage>
</organism>
<evidence type="ECO:0000256" key="5">
    <source>
        <dbReference type="ARBA" id="ARBA00022553"/>
    </source>
</evidence>
<dbReference type="SUPFAM" id="SSF55874">
    <property type="entry name" value="ATPase domain of HSP90 chaperone/DNA topoisomerase II/histidine kinase"/>
    <property type="match status" value="1"/>
</dbReference>
<dbReference type="SUPFAM" id="SSF47384">
    <property type="entry name" value="Homodimeric domain of signal transducing histidine kinase"/>
    <property type="match status" value="1"/>
</dbReference>
<keyword evidence="19" id="KW-1185">Reference proteome</keyword>
<feature type="transmembrane region" description="Helical" evidence="15">
    <location>
        <begin position="12"/>
        <end position="36"/>
    </location>
</feature>
<dbReference type="CDD" id="cd00082">
    <property type="entry name" value="HisKA"/>
    <property type="match status" value="1"/>
</dbReference>
<evidence type="ECO:0000256" key="4">
    <source>
        <dbReference type="ARBA" id="ARBA00022475"/>
    </source>
</evidence>
<dbReference type="InterPro" id="IPR036097">
    <property type="entry name" value="HisK_dim/P_sf"/>
</dbReference>